<dbReference type="EMBL" id="MFPV01000020">
    <property type="protein sequence ID" value="OGH62108.1"/>
    <property type="molecule type" value="Genomic_DNA"/>
</dbReference>
<proteinExistence type="predicted"/>
<organism evidence="1 2">
    <name type="scientific">Candidatus Magasanikbacteria bacterium RIFCSPHIGHO2_01_FULL_50_8</name>
    <dbReference type="NCBI Taxonomy" id="1798674"/>
    <lineage>
        <taxon>Bacteria</taxon>
        <taxon>Candidatus Magasanikiibacteriota</taxon>
    </lineage>
</organism>
<protein>
    <submittedName>
        <fullName evidence="1">Uncharacterized protein</fullName>
    </submittedName>
</protein>
<gene>
    <name evidence="1" type="ORF">A2848_01370</name>
</gene>
<evidence type="ECO:0000313" key="2">
    <source>
        <dbReference type="Proteomes" id="UP000176329"/>
    </source>
</evidence>
<accession>A0A1F6LRX4</accession>
<sequence>MLTFPTQGLGESIVRELKQGQLENGELINRLQQKNPRLTLQGIYKALRALRASGIVFMERKQTMLNIRWLQELDSFTSLAEHAYRDPRAGSGHFLQLQDGDRITYSFKNAVQVDAFWNHVLYILFEALPSLDRWYAYASHCWWLLGRREEELVLRDFMTSRGIKYLFTVGHHTPLDRAIAKDFDNTMSQYHMRDEPLFRGRANFLGIVLNVIGDFVIEAQYDKRTTERLEKFYAEHSNADTETIAALEQLVALPAKIKFSITRSRVKAEKITRSFTKNFHVKSGSGYR</sequence>
<name>A0A1F6LRX4_9BACT</name>
<evidence type="ECO:0000313" key="1">
    <source>
        <dbReference type="EMBL" id="OGH62108.1"/>
    </source>
</evidence>
<dbReference type="AlphaFoldDB" id="A0A1F6LRX4"/>
<comment type="caution">
    <text evidence="1">The sequence shown here is derived from an EMBL/GenBank/DDBJ whole genome shotgun (WGS) entry which is preliminary data.</text>
</comment>
<reference evidence="1 2" key="1">
    <citation type="journal article" date="2016" name="Nat. Commun.">
        <title>Thousands of microbial genomes shed light on interconnected biogeochemical processes in an aquifer system.</title>
        <authorList>
            <person name="Anantharaman K."/>
            <person name="Brown C.T."/>
            <person name="Hug L.A."/>
            <person name="Sharon I."/>
            <person name="Castelle C.J."/>
            <person name="Probst A.J."/>
            <person name="Thomas B.C."/>
            <person name="Singh A."/>
            <person name="Wilkins M.J."/>
            <person name="Karaoz U."/>
            <person name="Brodie E.L."/>
            <person name="Williams K.H."/>
            <person name="Hubbard S.S."/>
            <person name="Banfield J.F."/>
        </authorList>
    </citation>
    <scope>NUCLEOTIDE SEQUENCE [LARGE SCALE GENOMIC DNA]</scope>
</reference>
<dbReference type="Proteomes" id="UP000176329">
    <property type="component" value="Unassembled WGS sequence"/>
</dbReference>